<feature type="domain" description="FAD dependent oxidoreductase" evidence="3">
    <location>
        <begin position="3"/>
        <end position="406"/>
    </location>
</feature>
<dbReference type="AlphaFoldDB" id="A0A1L6KMB3"/>
<dbReference type="EMBL" id="CP031976">
    <property type="protein sequence ID" value="QHI13497.1"/>
    <property type="molecule type" value="Genomic_DNA"/>
</dbReference>
<accession>A0A1L6KMB3</accession>
<dbReference type="Gene3D" id="3.50.50.60">
    <property type="entry name" value="FAD/NAD(P)-binding domain"/>
    <property type="match status" value="2"/>
</dbReference>
<dbReference type="InterPro" id="IPR006076">
    <property type="entry name" value="FAD-dep_OxRdtase"/>
</dbReference>
<dbReference type="GO" id="GO:0005737">
    <property type="term" value="C:cytoplasm"/>
    <property type="evidence" value="ECO:0007669"/>
    <property type="project" value="TreeGrafter"/>
</dbReference>
<sequence length="414" mass="46405">MPHVVVIGAGITGVTSAYELIKLGYQVTVIDRHLFPAMETSFANGGQLSACNAEVWNQKATVLKGIKWMSKKDAPLLLNPSFSLHKYRWLIEFLTHIKDYKANTIETVRLALLARQRLFEIAEKENISFDLEKRGILHMYHTKEDFEIAKKVNDVLVEGKLERNAITPEEMKAIEPNLTGDYYGGYYTAGDATGDIHKYSVGLAEKTQEYGVKYRFGLDVVDVKCLQDKVLIQCKNSSENMHPESDVHTEIEADLVLVCGGVGSYQLADLLGDSVNVYPVKGYSITVQLKDEQSVKNAPWVSLLDESAKIVTSRLGADRFRVAGTAEFNGYNRDIRADRIQPLINWVNQNFDISTEHVVPWAGLRPMMPNMLPVVKQGKQPRVFYNTGHGHLGWTLSAATAVLISEEISRKFPN</sequence>
<dbReference type="EMBL" id="CP038009">
    <property type="protein sequence ID" value="QBQ16350.1"/>
    <property type="molecule type" value="Genomic_DNA"/>
</dbReference>
<dbReference type="SUPFAM" id="SSF54373">
    <property type="entry name" value="FAD-linked reductases, C-terminal domain"/>
    <property type="match status" value="1"/>
</dbReference>
<dbReference type="NCBIfam" id="NF009074">
    <property type="entry name" value="PRK12409.1"/>
    <property type="match status" value="1"/>
</dbReference>
<dbReference type="OrthoDB" id="9805337at2"/>
<reference evidence="5 7" key="1">
    <citation type="submission" date="2018-08" db="EMBL/GenBank/DDBJ databases">
        <title>Analysis of the genomic diversity of Mexican Acinetobacter haemolyticus clinical isolates.</title>
        <authorList>
            <person name="Castro-Jaimes S."/>
            <person name="Cevallos M.A."/>
        </authorList>
    </citation>
    <scope>NUCLEOTIDE SEQUENCE [LARGE SCALE GENOMIC DNA]</scope>
    <source>
        <strain evidence="5 7">AN43</strain>
    </source>
</reference>
<evidence type="ECO:0000313" key="7">
    <source>
        <dbReference type="Proteomes" id="UP000463868"/>
    </source>
</evidence>
<dbReference type="GO" id="GO:0008718">
    <property type="term" value="F:D-amino-acid dehydrogenase activity"/>
    <property type="evidence" value="ECO:0007669"/>
    <property type="project" value="TreeGrafter"/>
</dbReference>
<dbReference type="PANTHER" id="PTHR13847">
    <property type="entry name" value="SARCOSINE DEHYDROGENASE-RELATED"/>
    <property type="match status" value="1"/>
</dbReference>
<comment type="similarity">
    <text evidence="1">Belongs to the DadA oxidoreductase family.</text>
</comment>
<gene>
    <name evidence="5" type="ORF">AhaeAN43_08960</name>
    <name evidence="4" type="ORF">AHTJR_08675</name>
</gene>
<evidence type="ECO:0000313" key="5">
    <source>
        <dbReference type="EMBL" id="QHI13497.1"/>
    </source>
</evidence>
<keyword evidence="2" id="KW-0560">Oxidoreductase</keyword>
<reference evidence="4 6" key="2">
    <citation type="submission" date="2019-03" db="EMBL/GenBank/DDBJ databases">
        <title>Complete genome sequence of two outbreak-associated Acinetobacter haemolyticus strains.</title>
        <authorList>
            <person name="Bai L."/>
            <person name="Zhang S.-C."/>
            <person name="Deng Y."/>
            <person name="Song C.-C."/>
            <person name="Kang G.-B."/>
            <person name="Dong Y."/>
            <person name="Wang Y."/>
            <person name="Gao F."/>
            <person name="Huang H."/>
        </authorList>
    </citation>
    <scope>NUCLEOTIDE SEQUENCE [LARGE SCALE GENOMIC DNA]</scope>
    <source>
        <strain evidence="4 6">TJR01</strain>
    </source>
</reference>
<proteinExistence type="inferred from homology"/>
<name>A0A1L6KMB3_ACIHA</name>
<dbReference type="SUPFAM" id="SSF51905">
    <property type="entry name" value="FAD/NAD(P)-binding domain"/>
    <property type="match status" value="1"/>
</dbReference>
<dbReference type="Proteomes" id="UP000463868">
    <property type="component" value="Chromosome"/>
</dbReference>
<protein>
    <submittedName>
        <fullName evidence="4">D-amino acid dehydrogenase</fullName>
    </submittedName>
</protein>
<dbReference type="Pfam" id="PF01266">
    <property type="entry name" value="DAO"/>
    <property type="match status" value="1"/>
</dbReference>
<dbReference type="STRING" id="29430.AHTJS_07355"/>
<dbReference type="GO" id="GO:0005886">
    <property type="term" value="C:plasma membrane"/>
    <property type="evidence" value="ECO:0007669"/>
    <property type="project" value="TreeGrafter"/>
</dbReference>
<dbReference type="KEGG" id="ahl:AHTJS_07355"/>
<evidence type="ECO:0000259" key="3">
    <source>
        <dbReference type="Pfam" id="PF01266"/>
    </source>
</evidence>
<dbReference type="RefSeq" id="WP_004638970.1">
    <property type="nucleotide sequence ID" value="NZ_BKQF01000031.1"/>
</dbReference>
<evidence type="ECO:0000313" key="6">
    <source>
        <dbReference type="Proteomes" id="UP000294395"/>
    </source>
</evidence>
<dbReference type="Gene3D" id="3.30.9.10">
    <property type="entry name" value="D-Amino Acid Oxidase, subunit A, domain 2"/>
    <property type="match status" value="1"/>
</dbReference>
<dbReference type="Proteomes" id="UP000294395">
    <property type="component" value="Chromosome"/>
</dbReference>
<dbReference type="GO" id="GO:0055130">
    <property type="term" value="P:D-alanine catabolic process"/>
    <property type="evidence" value="ECO:0007669"/>
    <property type="project" value="TreeGrafter"/>
</dbReference>
<dbReference type="GeneID" id="56329366"/>
<evidence type="ECO:0000256" key="1">
    <source>
        <dbReference type="ARBA" id="ARBA00009410"/>
    </source>
</evidence>
<evidence type="ECO:0000313" key="4">
    <source>
        <dbReference type="EMBL" id="QBQ16350.1"/>
    </source>
</evidence>
<dbReference type="PANTHER" id="PTHR13847:SF280">
    <property type="entry name" value="D-AMINO ACID DEHYDROGENASE"/>
    <property type="match status" value="1"/>
</dbReference>
<evidence type="ECO:0000256" key="2">
    <source>
        <dbReference type="ARBA" id="ARBA00023002"/>
    </source>
</evidence>
<organism evidence="4 6">
    <name type="scientific">Acinetobacter haemolyticus</name>
    <dbReference type="NCBI Taxonomy" id="29430"/>
    <lineage>
        <taxon>Bacteria</taxon>
        <taxon>Pseudomonadati</taxon>
        <taxon>Pseudomonadota</taxon>
        <taxon>Gammaproteobacteria</taxon>
        <taxon>Moraxellales</taxon>
        <taxon>Moraxellaceae</taxon>
        <taxon>Acinetobacter</taxon>
    </lineage>
</organism>
<dbReference type="InterPro" id="IPR036188">
    <property type="entry name" value="FAD/NAD-bd_sf"/>
</dbReference>